<dbReference type="EMBL" id="AAQR03148098">
    <property type="status" value="NOT_ANNOTATED_CDS"/>
    <property type="molecule type" value="Genomic_DNA"/>
</dbReference>
<evidence type="ECO:0000256" key="4">
    <source>
        <dbReference type="ARBA" id="ARBA00022679"/>
    </source>
</evidence>
<keyword evidence="3 13" id="KW-0489">Methyltransferase</keyword>
<proteinExistence type="inferred from homology"/>
<dbReference type="SMART" id="SM00650">
    <property type="entry name" value="rADc"/>
    <property type="match status" value="1"/>
</dbReference>
<dbReference type="SUPFAM" id="SSF53335">
    <property type="entry name" value="S-adenosyl-L-methionine-dependent methyltransferases"/>
    <property type="match status" value="1"/>
</dbReference>
<keyword evidence="4 13" id="KW-0808">Transferase</keyword>
<dbReference type="PANTHER" id="PTHR11727:SF13">
    <property type="entry name" value="DIMETHYLADENOSINE TRANSFERASE 2, MITOCHONDRIAL"/>
    <property type="match status" value="1"/>
</dbReference>
<evidence type="ECO:0000256" key="13">
    <source>
        <dbReference type="PROSITE-ProRule" id="PRU01026"/>
    </source>
</evidence>
<dbReference type="InterPro" id="IPR001737">
    <property type="entry name" value="KsgA/Erm"/>
</dbReference>
<feature type="domain" description="Ribosomal RNA adenine methylase transferase N-terminal" evidence="15">
    <location>
        <begin position="83"/>
        <end position="286"/>
    </location>
</feature>
<comment type="similarity">
    <text evidence="13 14">Belongs to the class I-like SAM-binding methyltransferase superfamily. rRNA adenine N(6)-methyltransferase family.</text>
</comment>
<evidence type="ECO:0000256" key="8">
    <source>
        <dbReference type="ARBA" id="ARBA00023015"/>
    </source>
</evidence>
<keyword evidence="6 13" id="KW-0694">RNA-binding</keyword>
<name>H0WX47_OTOGA</name>
<evidence type="ECO:0000256" key="10">
    <source>
        <dbReference type="ARBA" id="ARBA00023163"/>
    </source>
</evidence>
<dbReference type="GO" id="GO:0034246">
    <property type="term" value="F:mitochondrial transcription factor activity"/>
    <property type="evidence" value="ECO:0007669"/>
    <property type="project" value="Ensembl"/>
</dbReference>
<evidence type="ECO:0000256" key="6">
    <source>
        <dbReference type="ARBA" id="ARBA00022884"/>
    </source>
</evidence>
<dbReference type="GO" id="GO:0000179">
    <property type="term" value="F:rRNA (adenine-N6,N6-)-dimethyltransferase activity"/>
    <property type="evidence" value="ECO:0007669"/>
    <property type="project" value="UniProtKB-UniRule"/>
</dbReference>
<dbReference type="GeneTree" id="ENSGT00950000183142"/>
<dbReference type="GO" id="GO:0006391">
    <property type="term" value="P:transcription initiation at mitochondrial promoter"/>
    <property type="evidence" value="ECO:0007669"/>
    <property type="project" value="Ensembl"/>
</dbReference>
<accession>H0WX47</accession>
<evidence type="ECO:0000256" key="2">
    <source>
        <dbReference type="ARBA" id="ARBA00022552"/>
    </source>
</evidence>
<dbReference type="EMBL" id="AAQR03148101">
    <property type="status" value="NOT_ANNOTATED_CDS"/>
    <property type="molecule type" value="Genomic_DNA"/>
</dbReference>
<feature type="binding site" evidence="13">
    <location>
        <position position="149"/>
    </location>
    <ligand>
        <name>S-adenosyl-L-methionine</name>
        <dbReference type="ChEBI" id="CHEBI:59789"/>
    </ligand>
</feature>
<dbReference type="Pfam" id="PF00398">
    <property type="entry name" value="RrnaAD"/>
    <property type="match status" value="1"/>
</dbReference>
<dbReference type="EC" id="2.1.1.-" evidence="14"/>
<sequence>MWVPVVGLPPRLMLSALGGAGRFCLLGSGTATRKDLPSRNCRGLSESCPQELPYPDFNESPSVVSKCRGEPKRYISSRKLAETVAHILQRRRRTQQLLLECNPGPGILTQALLETGATVVALESERTFIPHLETLGNNLDGQLDVIHCDFFKMDPRNSIQVKPPILLSHMLFPNLGIKARPWSAGIPLKVIGIFPFRSERKVLWKLLYDLYSCTSVYKYGRIELNMFIGEKEYQRLVATPSDSNLYQAWSVLWQVACEIKLLHTEPWSSFNIYNSNGELRKLKRKESLDQQNLYLIQMTPRKNLFTENLTPVNYDVFFHMLKHCFGKRSARLIDHLHSLTPIDTRHILKKICINEKVKVTNIYPEEFKRIFEAIECSKDHAYKWLYDDSMEDTKY</sequence>
<keyword evidence="8" id="KW-0805">Transcription regulation</keyword>
<keyword evidence="9" id="KW-0496">Mitochondrion</keyword>
<evidence type="ECO:0000313" key="17">
    <source>
        <dbReference type="Proteomes" id="UP000005225"/>
    </source>
</evidence>
<keyword evidence="7" id="KW-0809">Transit peptide</keyword>
<keyword evidence="17" id="KW-1185">Reference proteome</keyword>
<dbReference type="EMBL" id="AAQR03148099">
    <property type="status" value="NOT_ANNOTATED_CDS"/>
    <property type="molecule type" value="Genomic_DNA"/>
</dbReference>
<dbReference type="PANTHER" id="PTHR11727">
    <property type="entry name" value="DIMETHYLADENOSINE TRANSFERASE"/>
    <property type="match status" value="1"/>
</dbReference>
<comment type="caution">
    <text evidence="13">Lacks conserved residue(s) required for the propagation of feature annotation.</text>
</comment>
<feature type="binding site" evidence="13">
    <location>
        <position position="123"/>
    </location>
    <ligand>
        <name>S-adenosyl-L-methionine</name>
        <dbReference type="ChEBI" id="CHEBI:59789"/>
    </ligand>
</feature>
<evidence type="ECO:0000256" key="5">
    <source>
        <dbReference type="ARBA" id="ARBA00022691"/>
    </source>
</evidence>
<evidence type="ECO:0000256" key="11">
    <source>
        <dbReference type="ARBA" id="ARBA00052995"/>
    </source>
</evidence>
<reference evidence="16" key="3">
    <citation type="submission" date="2025-09" db="UniProtKB">
        <authorList>
            <consortium name="Ensembl"/>
        </authorList>
    </citation>
    <scope>IDENTIFICATION</scope>
</reference>
<dbReference type="InParanoid" id="H0WX47"/>
<dbReference type="STRING" id="30611.ENSOGAP00000007004"/>
<dbReference type="Ensembl" id="ENSOGAT00000007826.2">
    <property type="protein sequence ID" value="ENSOGAP00000007004.2"/>
    <property type="gene ID" value="ENSOGAG00000007823.2"/>
</dbReference>
<dbReference type="InterPro" id="IPR029063">
    <property type="entry name" value="SAM-dependent_MTases_sf"/>
</dbReference>
<protein>
    <recommendedName>
        <fullName evidence="14">rRNA adenine N(6)-methyltransferase</fullName>
        <ecNumber evidence="14">2.1.1.-</ecNumber>
    </recommendedName>
</protein>
<dbReference type="PROSITE" id="PS51689">
    <property type="entry name" value="SAM_RNA_A_N6_MT"/>
    <property type="match status" value="1"/>
</dbReference>
<evidence type="ECO:0000256" key="7">
    <source>
        <dbReference type="ARBA" id="ARBA00022946"/>
    </source>
</evidence>
<dbReference type="FunFam" id="3.40.50.150:FF:000209">
    <property type="entry name" value="rRNA adenine N(6)-methyltransferase"/>
    <property type="match status" value="1"/>
</dbReference>
<evidence type="ECO:0000313" key="16">
    <source>
        <dbReference type="Ensembl" id="ENSOGAP00000007004.2"/>
    </source>
</evidence>
<dbReference type="EMBL" id="AAQR03148100">
    <property type="status" value="NOT_ANNOTATED_CDS"/>
    <property type="molecule type" value="Genomic_DNA"/>
</dbReference>
<evidence type="ECO:0000256" key="9">
    <source>
        <dbReference type="ARBA" id="ARBA00023128"/>
    </source>
</evidence>
<dbReference type="FunCoup" id="H0WX47">
    <property type="interactions" value="1164"/>
</dbReference>
<dbReference type="HOGENOM" id="CLU_051778_1_0_1"/>
<dbReference type="GO" id="GO:0003723">
    <property type="term" value="F:RNA binding"/>
    <property type="evidence" value="ECO:0007669"/>
    <property type="project" value="UniProtKB-UniRule"/>
</dbReference>
<reference evidence="16" key="2">
    <citation type="submission" date="2025-08" db="UniProtKB">
        <authorList>
            <consortium name="Ensembl"/>
        </authorList>
    </citation>
    <scope>IDENTIFICATION</scope>
</reference>
<evidence type="ECO:0000256" key="14">
    <source>
        <dbReference type="RuleBase" id="RU362106"/>
    </source>
</evidence>
<reference evidence="17" key="1">
    <citation type="submission" date="2011-03" db="EMBL/GenBank/DDBJ databases">
        <title>Version 3 of the genome sequence of Otolemur garnettii (Bushbaby).</title>
        <authorList>
            <consortium name="The Broad Institute Genome Sequencing Platform"/>
            <person name="Di Palma F."/>
            <person name="Johnson J."/>
            <person name="Lander E.S."/>
            <person name="Lindblad-Toh K."/>
            <person name="Jaffe D.B."/>
            <person name="Gnerre S."/>
            <person name="MacCallum I."/>
            <person name="Przybylski D."/>
            <person name="Ribeiro F.J."/>
            <person name="Burton J.N."/>
            <person name="Walker B.J."/>
            <person name="Sharpe T."/>
            <person name="Hall G."/>
        </authorList>
    </citation>
    <scope>NUCLEOTIDE SEQUENCE [LARGE SCALE GENOMIC DNA]</scope>
</reference>
<evidence type="ECO:0000259" key="15">
    <source>
        <dbReference type="SMART" id="SM00650"/>
    </source>
</evidence>
<comment type="subcellular location">
    <subcellularLocation>
        <location evidence="1">Mitochondrion</location>
    </subcellularLocation>
</comment>
<keyword evidence="2 14" id="KW-0698">rRNA processing</keyword>
<dbReference type="GO" id="GO:0008988">
    <property type="term" value="F:rRNA (adenine-N6-)-methyltransferase activity"/>
    <property type="evidence" value="ECO:0007669"/>
    <property type="project" value="RHEA"/>
</dbReference>
<dbReference type="AlphaFoldDB" id="H0WX47"/>
<evidence type="ECO:0000256" key="12">
    <source>
        <dbReference type="ARBA" id="ARBA00062295"/>
    </source>
</evidence>
<dbReference type="eggNOG" id="KOG0820">
    <property type="taxonomic scope" value="Eukaryota"/>
</dbReference>
<dbReference type="InterPro" id="IPR020598">
    <property type="entry name" value="rRNA_Ade_methylase_Trfase_N"/>
</dbReference>
<dbReference type="Proteomes" id="UP000005225">
    <property type="component" value="Unassembled WGS sequence"/>
</dbReference>
<evidence type="ECO:0000256" key="1">
    <source>
        <dbReference type="ARBA" id="ARBA00004173"/>
    </source>
</evidence>
<evidence type="ECO:0000256" key="3">
    <source>
        <dbReference type="ARBA" id="ARBA00022603"/>
    </source>
</evidence>
<organism evidence="16 17">
    <name type="scientific">Otolemur garnettii</name>
    <name type="common">Small-eared galago</name>
    <name type="synonym">Garnett's greater bushbaby</name>
    <dbReference type="NCBI Taxonomy" id="30611"/>
    <lineage>
        <taxon>Eukaryota</taxon>
        <taxon>Metazoa</taxon>
        <taxon>Chordata</taxon>
        <taxon>Craniata</taxon>
        <taxon>Vertebrata</taxon>
        <taxon>Euteleostomi</taxon>
        <taxon>Mammalia</taxon>
        <taxon>Eutheria</taxon>
        <taxon>Euarchontoglires</taxon>
        <taxon>Primates</taxon>
        <taxon>Strepsirrhini</taxon>
        <taxon>Lorisiformes</taxon>
        <taxon>Galagidae</taxon>
        <taxon>Otolemur</taxon>
    </lineage>
</organism>
<dbReference type="Gene3D" id="3.40.50.150">
    <property type="entry name" value="Vaccinia Virus protein VP39"/>
    <property type="match status" value="1"/>
</dbReference>
<keyword evidence="10" id="KW-0804">Transcription</keyword>
<dbReference type="OMA" id="IFEVPWT"/>
<feature type="binding site" evidence="13">
    <location>
        <position position="75"/>
    </location>
    <ligand>
        <name>S-adenosyl-L-methionine</name>
        <dbReference type="ChEBI" id="CHEBI:59789"/>
    </ligand>
</feature>
<dbReference type="GO" id="GO:0042645">
    <property type="term" value="C:mitochondrial nucleoid"/>
    <property type="evidence" value="ECO:0007669"/>
    <property type="project" value="Ensembl"/>
</dbReference>
<dbReference type="PIRSF" id="PIRSF027833">
    <property type="entry name" value="MtTFB2"/>
    <property type="match status" value="1"/>
</dbReference>
<comment type="subunit">
    <text evidence="12">Homodimer. Component of the mitochondrial transcription initiation complex, composed at least of TFB2M, TFAM and POLRMT. In this complex TFAM recruits POLRMT to the promoter whereas TFB2M induces structural changes in POLRMT to enable promoter opening and trapping of the DNA non-template strand. Interacts with mitochondrial RNA polymerase POLRMT. Interacts with TFAM.</text>
</comment>
<keyword evidence="5 13" id="KW-0949">S-adenosyl-L-methionine</keyword>
<comment type="catalytic activity">
    <reaction evidence="11">
        <text>adenosine in rRNA + S-adenosyl-L-methionine = N(6)-methyladenosine in rRNA + S-adenosyl-L-homocysteine + H(+)</text>
        <dbReference type="Rhea" id="RHEA:58728"/>
        <dbReference type="Rhea" id="RHEA-COMP:15198"/>
        <dbReference type="Rhea" id="RHEA-COMP:15199"/>
        <dbReference type="ChEBI" id="CHEBI:15378"/>
        <dbReference type="ChEBI" id="CHEBI:57856"/>
        <dbReference type="ChEBI" id="CHEBI:59789"/>
        <dbReference type="ChEBI" id="CHEBI:74411"/>
        <dbReference type="ChEBI" id="CHEBI:74449"/>
    </reaction>
</comment>